<dbReference type="Pfam" id="PF03279">
    <property type="entry name" value="Lip_A_acyltrans"/>
    <property type="match status" value="1"/>
</dbReference>
<dbReference type="EC" id="2.3.1.241" evidence="7"/>
<dbReference type="GO" id="GO:0008913">
    <property type="term" value="F:Kdo2-lipid IVA acyltransferase activity"/>
    <property type="evidence" value="ECO:0007669"/>
    <property type="project" value="UniProtKB-EC"/>
</dbReference>
<comment type="caution">
    <text evidence="7">The sequence shown here is derived from an EMBL/GenBank/DDBJ whole genome shotgun (WGS) entry which is preliminary data.</text>
</comment>
<reference evidence="7 8" key="1">
    <citation type="submission" date="2017-01" db="EMBL/GenBank/DDBJ databases">
        <title>The cable genome- insights into the physiology and evolution of filamentous bacteria capable of sulfide oxidation via long distance electron transfer.</title>
        <authorList>
            <person name="Schreiber L."/>
            <person name="Bjerg J.T."/>
            <person name="Boggild A."/>
            <person name="Van De Vossenberg J."/>
            <person name="Meysman F."/>
            <person name="Nielsen L.P."/>
            <person name="Schramm A."/>
            <person name="Kjeldsen K.U."/>
        </authorList>
    </citation>
    <scope>NUCLEOTIDE SEQUENCE [LARGE SCALE GENOMIC DNA]</scope>
    <source>
        <strain evidence="7">MCF</strain>
    </source>
</reference>
<evidence type="ECO:0000256" key="2">
    <source>
        <dbReference type="ARBA" id="ARBA00022475"/>
    </source>
</evidence>
<keyword evidence="6 7" id="KW-0012">Acyltransferase</keyword>
<keyword evidence="3" id="KW-0997">Cell inner membrane</keyword>
<evidence type="ECO:0000256" key="1">
    <source>
        <dbReference type="ARBA" id="ARBA00004533"/>
    </source>
</evidence>
<evidence type="ECO:0000256" key="3">
    <source>
        <dbReference type="ARBA" id="ARBA00022519"/>
    </source>
</evidence>
<dbReference type="GO" id="GO:0009247">
    <property type="term" value="P:glycolipid biosynthetic process"/>
    <property type="evidence" value="ECO:0007669"/>
    <property type="project" value="UniProtKB-ARBA"/>
</dbReference>
<dbReference type="GO" id="GO:0005886">
    <property type="term" value="C:plasma membrane"/>
    <property type="evidence" value="ECO:0007669"/>
    <property type="project" value="UniProtKB-SubCell"/>
</dbReference>
<dbReference type="Proteomes" id="UP000287853">
    <property type="component" value="Unassembled WGS sequence"/>
</dbReference>
<dbReference type="CDD" id="cd07984">
    <property type="entry name" value="LPLAT_LABLAT-like"/>
    <property type="match status" value="1"/>
</dbReference>
<evidence type="ECO:0000256" key="4">
    <source>
        <dbReference type="ARBA" id="ARBA00022679"/>
    </source>
</evidence>
<evidence type="ECO:0000256" key="5">
    <source>
        <dbReference type="ARBA" id="ARBA00023136"/>
    </source>
</evidence>
<evidence type="ECO:0000313" key="8">
    <source>
        <dbReference type="Proteomes" id="UP000287853"/>
    </source>
</evidence>
<keyword evidence="5" id="KW-0472">Membrane</keyword>
<evidence type="ECO:0000256" key="6">
    <source>
        <dbReference type="ARBA" id="ARBA00023315"/>
    </source>
</evidence>
<keyword evidence="8" id="KW-1185">Reference proteome</keyword>
<keyword evidence="4 7" id="KW-0808">Transferase</keyword>
<organism evidence="7 8">
    <name type="scientific">Candidatus Electrothrix aarhusensis</name>
    <dbReference type="NCBI Taxonomy" id="1859131"/>
    <lineage>
        <taxon>Bacteria</taxon>
        <taxon>Pseudomonadati</taxon>
        <taxon>Thermodesulfobacteriota</taxon>
        <taxon>Desulfobulbia</taxon>
        <taxon>Desulfobulbales</taxon>
        <taxon>Desulfobulbaceae</taxon>
        <taxon>Candidatus Electrothrix</taxon>
    </lineage>
</organism>
<proteinExistence type="predicted"/>
<dbReference type="PANTHER" id="PTHR30606">
    <property type="entry name" value="LIPID A BIOSYNTHESIS LAUROYL ACYLTRANSFERASE"/>
    <property type="match status" value="1"/>
</dbReference>
<accession>A0A3S3QKS2</accession>
<keyword evidence="2" id="KW-1003">Cell membrane</keyword>
<gene>
    <name evidence="7" type="ORF">H206_02312</name>
</gene>
<name>A0A3S3QKS2_9BACT</name>
<dbReference type="AlphaFoldDB" id="A0A3S3QKS2"/>
<comment type="subcellular location">
    <subcellularLocation>
        <location evidence="1">Cell inner membrane</location>
    </subcellularLocation>
</comment>
<protein>
    <submittedName>
        <fullName evidence="7">KDO2-lipid IV(A) lauroyltransferase</fullName>
        <ecNumber evidence="7">2.3.1.241</ecNumber>
    </submittedName>
</protein>
<dbReference type="EMBL" id="MTKO01000039">
    <property type="protein sequence ID" value="RWX47238.1"/>
    <property type="molecule type" value="Genomic_DNA"/>
</dbReference>
<sequence>MQTGESPARDILRLIVWYPLRWFLLAVPPKVALATLRFMGDLHYGAAKGKRRMLAENLQRMGIAPPQHEENIRLYFRNHYQDQLFPLVFPQFNKENITDYVSFQGLTHLDKALEKEKGTVLVHGHFGPVHLPLVSLALMGYPMKQIGNPSDKGLSWIGRHVAFRLRMHYESRIPADIIQAASFLRPIFQALRSNQVIMTTGDGSGTEETFGKQACFQFLGQQVVLPLGPAILSRKTGASLLPLFILPGDRTLFTVIIEPEITSDLPGEQGVLDCTKQFLSRLEEHISSYPGYMHFLDRFVPGQFIRAKQGEGKK</sequence>
<dbReference type="PANTHER" id="PTHR30606:SF10">
    <property type="entry name" value="PHOSPHATIDYLINOSITOL MANNOSIDE ACYLTRANSFERASE"/>
    <property type="match status" value="1"/>
</dbReference>
<evidence type="ECO:0000313" key="7">
    <source>
        <dbReference type="EMBL" id="RWX47238.1"/>
    </source>
</evidence>
<dbReference type="InterPro" id="IPR004960">
    <property type="entry name" value="LipA_acyltrans"/>
</dbReference>